<feature type="region of interest" description="Disordered" evidence="1">
    <location>
        <begin position="1"/>
        <end position="29"/>
    </location>
</feature>
<gene>
    <name evidence="2" type="ORF">GCM10010449_43880</name>
</gene>
<accession>A0ABP6MJS6</accession>
<comment type="caution">
    <text evidence="2">The sequence shown here is derived from an EMBL/GenBank/DDBJ whole genome shotgun (WGS) entry which is preliminary data.</text>
</comment>
<evidence type="ECO:0000313" key="3">
    <source>
        <dbReference type="Proteomes" id="UP001501637"/>
    </source>
</evidence>
<feature type="region of interest" description="Disordered" evidence="1">
    <location>
        <begin position="64"/>
        <end position="86"/>
    </location>
</feature>
<evidence type="ECO:0000256" key="1">
    <source>
        <dbReference type="SAM" id="MobiDB-lite"/>
    </source>
</evidence>
<protein>
    <submittedName>
        <fullName evidence="2">Uncharacterized protein</fullName>
    </submittedName>
</protein>
<keyword evidence="3" id="KW-1185">Reference proteome</keyword>
<name>A0ABP6MJS6_9ACTN</name>
<organism evidence="2 3">
    <name type="scientific">Streptomyces rectiviolaceus</name>
    <dbReference type="NCBI Taxonomy" id="332591"/>
    <lineage>
        <taxon>Bacteria</taxon>
        <taxon>Bacillati</taxon>
        <taxon>Actinomycetota</taxon>
        <taxon>Actinomycetes</taxon>
        <taxon>Kitasatosporales</taxon>
        <taxon>Streptomycetaceae</taxon>
        <taxon>Streptomyces</taxon>
    </lineage>
</organism>
<dbReference type="EMBL" id="BAAAUG010000077">
    <property type="protein sequence ID" value="GAA3116992.1"/>
    <property type="molecule type" value="Genomic_DNA"/>
</dbReference>
<proteinExistence type="predicted"/>
<reference evidence="3" key="1">
    <citation type="journal article" date="2019" name="Int. J. Syst. Evol. Microbiol.">
        <title>The Global Catalogue of Microorganisms (GCM) 10K type strain sequencing project: providing services to taxonomists for standard genome sequencing and annotation.</title>
        <authorList>
            <consortium name="The Broad Institute Genomics Platform"/>
            <consortium name="The Broad Institute Genome Sequencing Center for Infectious Disease"/>
            <person name="Wu L."/>
            <person name="Ma J."/>
        </authorList>
    </citation>
    <scope>NUCLEOTIDE SEQUENCE [LARGE SCALE GENOMIC DNA]</scope>
    <source>
        <strain evidence="3">JCM 9092</strain>
    </source>
</reference>
<evidence type="ECO:0000313" key="2">
    <source>
        <dbReference type="EMBL" id="GAA3116992.1"/>
    </source>
</evidence>
<feature type="compositionally biased region" description="Low complexity" evidence="1">
    <location>
        <begin position="73"/>
        <end position="86"/>
    </location>
</feature>
<sequence>MRDPMKQPGQLDEPGHLAEPLGARVGDPRADAAGSCGTFPSLGEIGLLIAATAARNLVLTGRRTAERHRGRHANGAAAAAPAPRRH</sequence>
<dbReference type="Proteomes" id="UP001501637">
    <property type="component" value="Unassembled WGS sequence"/>
</dbReference>